<feature type="region of interest" description="Disordered" evidence="5">
    <location>
        <begin position="501"/>
        <end position="535"/>
    </location>
</feature>
<dbReference type="InterPro" id="IPR000719">
    <property type="entry name" value="Prot_kinase_dom"/>
</dbReference>
<accession>A0A1R1X425</accession>
<protein>
    <submittedName>
        <fullName evidence="8">Calcium/calmodulin-dependent protein kinase type 1</fullName>
    </submittedName>
</protein>
<dbReference type="GO" id="GO:0004672">
    <property type="term" value="F:protein kinase activity"/>
    <property type="evidence" value="ECO:0007669"/>
    <property type="project" value="InterPro"/>
</dbReference>
<dbReference type="EMBL" id="LSSM01007091">
    <property type="protein sequence ID" value="OMJ09337.1"/>
    <property type="molecule type" value="Genomic_DNA"/>
</dbReference>
<organism evidence="8 9">
    <name type="scientific">Smittium culicis</name>
    <dbReference type="NCBI Taxonomy" id="133412"/>
    <lineage>
        <taxon>Eukaryota</taxon>
        <taxon>Fungi</taxon>
        <taxon>Fungi incertae sedis</taxon>
        <taxon>Zoopagomycota</taxon>
        <taxon>Kickxellomycotina</taxon>
        <taxon>Harpellomycetes</taxon>
        <taxon>Harpellales</taxon>
        <taxon>Legeriomycetaceae</taxon>
        <taxon>Smittium</taxon>
    </lineage>
</organism>
<evidence type="ECO:0000313" key="8">
    <source>
        <dbReference type="EMBL" id="OMJ09337.1"/>
    </source>
</evidence>
<keyword evidence="2 4" id="KW-0547">Nucleotide-binding</keyword>
<dbReference type="InterPro" id="IPR008984">
    <property type="entry name" value="SMAD_FHA_dom_sf"/>
</dbReference>
<gene>
    <name evidence="8" type="ORF">AYI69_g10718</name>
</gene>
<dbReference type="FunFam" id="1.10.510.10:FF:000571">
    <property type="entry name" value="Maternal embryonic leucine zipper kinase"/>
    <property type="match status" value="1"/>
</dbReference>
<feature type="compositionally biased region" description="Polar residues" evidence="5">
    <location>
        <begin position="9"/>
        <end position="18"/>
    </location>
</feature>
<evidence type="ECO:0000259" key="6">
    <source>
        <dbReference type="PROSITE" id="PS50006"/>
    </source>
</evidence>
<keyword evidence="8" id="KW-0418">Kinase</keyword>
<evidence type="ECO:0000256" key="3">
    <source>
        <dbReference type="ARBA" id="ARBA00022840"/>
    </source>
</evidence>
<evidence type="ECO:0000256" key="5">
    <source>
        <dbReference type="SAM" id="MobiDB-lite"/>
    </source>
</evidence>
<dbReference type="CDD" id="cd05117">
    <property type="entry name" value="STKc_CAMK"/>
    <property type="match status" value="1"/>
</dbReference>
<dbReference type="Pfam" id="PF00498">
    <property type="entry name" value="FHA"/>
    <property type="match status" value="1"/>
</dbReference>
<evidence type="ECO:0000313" key="9">
    <source>
        <dbReference type="Proteomes" id="UP000187429"/>
    </source>
</evidence>
<comment type="caution">
    <text evidence="8">The sequence shown here is derived from an EMBL/GenBank/DDBJ whole genome shotgun (WGS) entry which is preliminary data.</text>
</comment>
<dbReference type="PROSITE" id="PS50011">
    <property type="entry name" value="PROTEIN_KINASE_DOM"/>
    <property type="match status" value="1"/>
</dbReference>
<dbReference type="OrthoDB" id="40902at2759"/>
<dbReference type="InterPro" id="IPR008271">
    <property type="entry name" value="Ser/Thr_kinase_AS"/>
</dbReference>
<dbReference type="Gene3D" id="2.60.200.20">
    <property type="match status" value="1"/>
</dbReference>
<evidence type="ECO:0000256" key="2">
    <source>
        <dbReference type="ARBA" id="ARBA00022741"/>
    </source>
</evidence>
<dbReference type="InterPro" id="IPR000253">
    <property type="entry name" value="FHA_dom"/>
</dbReference>
<feature type="domain" description="Protein kinase" evidence="7">
    <location>
        <begin position="218"/>
        <end position="488"/>
    </location>
</feature>
<keyword evidence="8" id="KW-0808">Transferase</keyword>
<keyword evidence="3 4" id="KW-0067">ATP-binding</keyword>
<dbReference type="SMART" id="SM00240">
    <property type="entry name" value="FHA"/>
    <property type="match status" value="1"/>
</dbReference>
<proteinExistence type="inferred from homology"/>
<dbReference type="SUPFAM" id="SSF49879">
    <property type="entry name" value="SMAD/FHA domain"/>
    <property type="match status" value="1"/>
</dbReference>
<feature type="region of interest" description="Disordered" evidence="5">
    <location>
        <begin position="1"/>
        <end position="37"/>
    </location>
</feature>
<dbReference type="InterPro" id="IPR017441">
    <property type="entry name" value="Protein_kinase_ATP_BS"/>
</dbReference>
<feature type="binding site" evidence="4">
    <location>
        <position position="247"/>
    </location>
    <ligand>
        <name>ATP</name>
        <dbReference type="ChEBI" id="CHEBI:30616"/>
    </ligand>
</feature>
<dbReference type="PANTHER" id="PTHR24347">
    <property type="entry name" value="SERINE/THREONINE-PROTEIN KINASE"/>
    <property type="match status" value="1"/>
</dbReference>
<comment type="similarity">
    <text evidence="1">Belongs to the protein kinase superfamily. CAMK Ser/Thr protein kinase family. CHEK2 subfamily.</text>
</comment>
<feature type="domain" description="FHA" evidence="6">
    <location>
        <begin position="63"/>
        <end position="117"/>
    </location>
</feature>
<sequence>MGANDDSYEFTQPTQPTQPIEDLTQAPDDDPETSNQNVKPVGTLVKIAGNVAQDFNLFLNVPILIGRHRTSDIIVNSTFSSNRHCKITALESTAADGFIVVCEDHSSNGTLWNGKNIGKGNKVLLTHGDTLEIKRGNYFTYLQKNRSSNKSDEDMELNVNLPLISSTFFTFYIFYLYTHSLFTFYLFYLYTHSLFTFYLFYLSTHSLSLLLKINSIYQITDKVLGSGTFAKVNLAIRKDTQTQVAVKIMKKKDRLNPGSMGGGTNYIDEINLLRAFDHPNIMRVTDVIETEKKVYVFMPLVSGGDLFDQIIKSGSLSEEESKFITYQMLLALKYLHDRNISHRDVKPENILMDSKDSFSIAMLSDFGMARTTDPNNRMQTICGTFQYIAPEIIKSGMDKNPTNKPGYSMAVDCWSLGIVVYAMLSGMLPFSSPDGNDNILFKQILTGAVDFSDKVWNKVSPLVQEAFSDPWIKTALADLALLYKRKLIKYREKLTNIKPEPVKKETKPITNGKNNLAEPSPKHNPQKRPLNHMESPVKYSEESINSIPHTERIIKSPVRQIVNKPKLNNCDIESFKFEKMSPPKTHASERRKA</sequence>
<dbReference type="PROSITE" id="PS00107">
    <property type="entry name" value="PROTEIN_KINASE_ATP"/>
    <property type="match status" value="1"/>
</dbReference>
<dbReference type="SUPFAM" id="SSF56112">
    <property type="entry name" value="Protein kinase-like (PK-like)"/>
    <property type="match status" value="1"/>
</dbReference>
<dbReference type="AlphaFoldDB" id="A0A1R1X425"/>
<name>A0A1R1X425_9FUNG</name>
<keyword evidence="9" id="KW-1185">Reference proteome</keyword>
<dbReference type="Gene3D" id="1.10.510.10">
    <property type="entry name" value="Transferase(Phosphotransferase) domain 1"/>
    <property type="match status" value="1"/>
</dbReference>
<dbReference type="SMART" id="SM00220">
    <property type="entry name" value="S_TKc"/>
    <property type="match status" value="1"/>
</dbReference>
<evidence type="ECO:0000256" key="1">
    <source>
        <dbReference type="ARBA" id="ARBA00005575"/>
    </source>
</evidence>
<evidence type="ECO:0000259" key="7">
    <source>
        <dbReference type="PROSITE" id="PS50011"/>
    </source>
</evidence>
<evidence type="ECO:0000256" key="4">
    <source>
        <dbReference type="PROSITE-ProRule" id="PRU10141"/>
    </source>
</evidence>
<dbReference type="Proteomes" id="UP000187429">
    <property type="component" value="Unassembled WGS sequence"/>
</dbReference>
<dbReference type="PROSITE" id="PS50006">
    <property type="entry name" value="FHA_DOMAIN"/>
    <property type="match status" value="1"/>
</dbReference>
<reference evidence="9" key="1">
    <citation type="submission" date="2017-01" db="EMBL/GenBank/DDBJ databases">
        <authorList>
            <person name="Wang Y."/>
            <person name="White M."/>
            <person name="Kvist S."/>
            <person name="Moncalvo J.-M."/>
        </authorList>
    </citation>
    <scope>NUCLEOTIDE SEQUENCE [LARGE SCALE GENOMIC DNA]</scope>
    <source>
        <strain evidence="9">ID-206-W2</strain>
    </source>
</reference>
<dbReference type="CDD" id="cd22670">
    <property type="entry name" value="FHA_MEK1-like"/>
    <property type="match status" value="1"/>
</dbReference>
<dbReference type="GO" id="GO:0005524">
    <property type="term" value="F:ATP binding"/>
    <property type="evidence" value="ECO:0007669"/>
    <property type="project" value="UniProtKB-UniRule"/>
</dbReference>
<dbReference type="InterPro" id="IPR011009">
    <property type="entry name" value="Kinase-like_dom_sf"/>
</dbReference>
<dbReference type="PROSITE" id="PS00108">
    <property type="entry name" value="PROTEIN_KINASE_ST"/>
    <property type="match status" value="1"/>
</dbReference>
<dbReference type="Pfam" id="PF00069">
    <property type="entry name" value="Pkinase"/>
    <property type="match status" value="1"/>
</dbReference>